<geneLocation type="plasmid" evidence="2 3">
    <name>pKRAD01</name>
</geneLocation>
<keyword evidence="3" id="KW-1185">Reference proteome</keyword>
<evidence type="ECO:0000313" key="2">
    <source>
        <dbReference type="EMBL" id="ABS06051.1"/>
    </source>
</evidence>
<dbReference type="AlphaFoldDB" id="A6WGW2"/>
<gene>
    <name evidence="2" type="ordered locus">Krad_4592</name>
</gene>
<dbReference type="Proteomes" id="UP000001116">
    <property type="component" value="Plasmid pKRAD01"/>
</dbReference>
<protein>
    <submittedName>
        <fullName evidence="2">Uncharacterized protein</fullName>
    </submittedName>
</protein>
<keyword evidence="2" id="KW-0614">Plasmid</keyword>
<sequence length="236" mass="23693">MIVISARGDQALTRTTRAVQPAYQLPRQDRHAARVKPAWTLLRLVGAVGAAALLAGCGGGSGDEAGPASSTGPSATTSSSGSASPSSASSSAGNPSNPASGSGDTATVETAAAELPDLVQQMRTGVPEITDALIYDETSDPNDLLGRPNGYTAAASLTDSRASDPAGTGGIDLGAVLEVWPTPADAQARADYIAALQKGNTLLGSEYHHVRGNVLLRVSGQLPPSVNEVYAAAFGA</sequence>
<proteinExistence type="predicted"/>
<evidence type="ECO:0000313" key="3">
    <source>
        <dbReference type="Proteomes" id="UP000001116"/>
    </source>
</evidence>
<dbReference type="EMBL" id="CP000751">
    <property type="protein sequence ID" value="ABS06051.1"/>
    <property type="molecule type" value="Genomic_DNA"/>
</dbReference>
<feature type="region of interest" description="Disordered" evidence="1">
    <location>
        <begin position="60"/>
        <end position="107"/>
    </location>
</feature>
<accession>A6WGW2</accession>
<reference evidence="3" key="1">
    <citation type="journal article" date="2008" name="PLoS ONE">
        <title>Survival in nuclear waste, extreme resistance, and potential applications gleaned from the genome sequence of Kineococcus radiotolerans SRS30216.</title>
        <authorList>
            <person name="Bagwell C.E."/>
            <person name="Bhat S."/>
            <person name="Hawkins G.M."/>
            <person name="Smith B.W."/>
            <person name="Biswas T."/>
            <person name="Hoover T.R."/>
            <person name="Saunders E."/>
            <person name="Han C.S."/>
            <person name="Tsodikov O.V."/>
            <person name="Shimkets L.J."/>
        </authorList>
    </citation>
    <scope>NUCLEOTIDE SEQUENCE [LARGE SCALE GENOMIC DNA]</scope>
    <source>
        <strain evidence="3">ATCC BAA-149 / DSM 14245 / SRS30216</strain>
    </source>
</reference>
<dbReference type="HOGENOM" id="CLU_1174158_0_0_11"/>
<feature type="compositionally biased region" description="Low complexity" evidence="1">
    <location>
        <begin position="64"/>
        <end position="103"/>
    </location>
</feature>
<organism evidence="2 3">
    <name type="scientific">Kineococcus radiotolerans (strain ATCC BAA-149 / DSM 14245 / SRS30216)</name>
    <dbReference type="NCBI Taxonomy" id="266940"/>
    <lineage>
        <taxon>Bacteria</taxon>
        <taxon>Bacillati</taxon>
        <taxon>Actinomycetota</taxon>
        <taxon>Actinomycetes</taxon>
        <taxon>Kineosporiales</taxon>
        <taxon>Kineosporiaceae</taxon>
        <taxon>Kineococcus</taxon>
    </lineage>
</organism>
<evidence type="ECO:0000256" key="1">
    <source>
        <dbReference type="SAM" id="MobiDB-lite"/>
    </source>
</evidence>
<dbReference type="KEGG" id="kra:Krad_4592"/>
<name>A6WGW2_KINRD</name>